<evidence type="ECO:0000256" key="4">
    <source>
        <dbReference type="ARBA" id="ARBA00010617"/>
    </source>
</evidence>
<evidence type="ECO:0000256" key="3">
    <source>
        <dbReference type="ARBA" id="ARBA00005179"/>
    </source>
</evidence>
<sequence>MTLSRLIYGYAWRSLTQSQLRRKGRIPFKNNHGDILICVILTSVPLLLLLVVAVISLKITRPFRLPYTSTSLPPGPPGGWILGNVKDINAPYLWRKFSSWSKTYGNIIHLNALGRPIIVLNDFNHARVLMEKQSASYSDRPRMIYINKILKIKSMTFMGYGDLWRFHRRIIAQQLNQRSVIAFQSGQTHCVRELIHDILMAPDEFWKKTHRFAASTILLATYGYQVAEKDDPLVKLNEVVERLLFQPGAPGTTVVDIFPPFAYLPSFIPGASLKRRAERERDSLRMLSDWPYEEALKKREDGLIENSFVSLSLAHYEQKDDVALYSEAIKEICASMYRAGVATTLSVLRVFILSMILHPHVARKAQEELDKVIGKDRLPEFADRKDIKYIDCILKECLRWRPPLPLGIAHTSTRNGDVEGMFIPEKSLILPNIWHMMHDERFYEEPDNFNPDRFESEGALRPRVDPREAVFGFGRRICPGRYFAEGSLWMAMSNILAAFDILPEIGKDGVEIFPLDSFSSGLTSEPLQFKCRFIPRSEKIKQCVLFST</sequence>
<keyword evidence="11 14" id="KW-0503">Monooxygenase</keyword>
<feature type="binding site" description="axial binding residue" evidence="13">
    <location>
        <position position="478"/>
    </location>
    <ligand>
        <name>heme</name>
        <dbReference type="ChEBI" id="CHEBI:30413"/>
    </ligand>
    <ligandPart>
        <name>Fe</name>
        <dbReference type="ChEBI" id="CHEBI:18248"/>
    </ligandPart>
</feature>
<evidence type="ECO:0000313" key="17">
    <source>
        <dbReference type="Proteomes" id="UP000217199"/>
    </source>
</evidence>
<dbReference type="PANTHER" id="PTHR46300:SF2">
    <property type="entry name" value="CYTOCHROME P450 MONOOXYGENASE ALNH-RELATED"/>
    <property type="match status" value="1"/>
</dbReference>
<name>A0A286UPW0_9AGAM</name>
<evidence type="ECO:0000256" key="9">
    <source>
        <dbReference type="ARBA" id="ARBA00023002"/>
    </source>
</evidence>
<evidence type="ECO:0000256" key="11">
    <source>
        <dbReference type="ARBA" id="ARBA00023033"/>
    </source>
</evidence>
<dbReference type="GO" id="GO:0005506">
    <property type="term" value="F:iron ion binding"/>
    <property type="evidence" value="ECO:0007669"/>
    <property type="project" value="InterPro"/>
</dbReference>
<dbReference type="EMBL" id="NBII01000002">
    <property type="protein sequence ID" value="PAV21554.1"/>
    <property type="molecule type" value="Genomic_DNA"/>
</dbReference>
<evidence type="ECO:0000256" key="14">
    <source>
        <dbReference type="RuleBase" id="RU000461"/>
    </source>
</evidence>
<keyword evidence="10 13" id="KW-0408">Iron</keyword>
<dbReference type="STRING" id="2282107.A0A286UPW0"/>
<dbReference type="Gene3D" id="1.10.630.10">
    <property type="entry name" value="Cytochrome P450"/>
    <property type="match status" value="1"/>
</dbReference>
<comment type="pathway">
    <text evidence="3">Secondary metabolite biosynthesis.</text>
</comment>
<dbReference type="GO" id="GO:0016020">
    <property type="term" value="C:membrane"/>
    <property type="evidence" value="ECO:0007669"/>
    <property type="project" value="UniProtKB-SubCell"/>
</dbReference>
<comment type="caution">
    <text evidence="16">The sequence shown here is derived from an EMBL/GenBank/DDBJ whole genome shotgun (WGS) entry which is preliminary data.</text>
</comment>
<comment type="subcellular location">
    <subcellularLocation>
        <location evidence="2">Membrane</location>
    </subcellularLocation>
</comment>
<evidence type="ECO:0000256" key="1">
    <source>
        <dbReference type="ARBA" id="ARBA00001971"/>
    </source>
</evidence>
<keyword evidence="12 15" id="KW-0472">Membrane</keyword>
<dbReference type="InterPro" id="IPR002401">
    <property type="entry name" value="Cyt_P450_E_grp-I"/>
</dbReference>
<dbReference type="PRINTS" id="PR00463">
    <property type="entry name" value="EP450I"/>
</dbReference>
<evidence type="ECO:0000256" key="2">
    <source>
        <dbReference type="ARBA" id="ARBA00004370"/>
    </source>
</evidence>
<keyword evidence="8 15" id="KW-1133">Transmembrane helix</keyword>
<dbReference type="GO" id="GO:0020037">
    <property type="term" value="F:heme binding"/>
    <property type="evidence" value="ECO:0007669"/>
    <property type="project" value="InterPro"/>
</dbReference>
<evidence type="ECO:0000256" key="12">
    <source>
        <dbReference type="ARBA" id="ARBA00023136"/>
    </source>
</evidence>
<evidence type="ECO:0000256" key="8">
    <source>
        <dbReference type="ARBA" id="ARBA00022989"/>
    </source>
</evidence>
<evidence type="ECO:0000256" key="6">
    <source>
        <dbReference type="ARBA" id="ARBA00022692"/>
    </source>
</evidence>
<keyword evidence="7 13" id="KW-0479">Metal-binding</keyword>
<dbReference type="AlphaFoldDB" id="A0A286UPW0"/>
<accession>A0A286UPW0</accession>
<comment type="similarity">
    <text evidence="4 14">Belongs to the cytochrome P450 family.</text>
</comment>
<evidence type="ECO:0000256" key="5">
    <source>
        <dbReference type="ARBA" id="ARBA00022617"/>
    </source>
</evidence>
<evidence type="ECO:0000256" key="7">
    <source>
        <dbReference type="ARBA" id="ARBA00022723"/>
    </source>
</evidence>
<dbReference type="GO" id="GO:0004497">
    <property type="term" value="F:monooxygenase activity"/>
    <property type="evidence" value="ECO:0007669"/>
    <property type="project" value="UniProtKB-KW"/>
</dbReference>
<dbReference type="InterPro" id="IPR001128">
    <property type="entry name" value="Cyt_P450"/>
</dbReference>
<comment type="cofactor">
    <cofactor evidence="1 13">
        <name>heme</name>
        <dbReference type="ChEBI" id="CHEBI:30413"/>
    </cofactor>
</comment>
<dbReference type="PROSITE" id="PS00086">
    <property type="entry name" value="CYTOCHROME_P450"/>
    <property type="match status" value="1"/>
</dbReference>
<dbReference type="InterPro" id="IPR017972">
    <property type="entry name" value="Cyt_P450_CS"/>
</dbReference>
<dbReference type="CDD" id="cd11065">
    <property type="entry name" value="CYP64-like"/>
    <property type="match status" value="1"/>
</dbReference>
<dbReference type="InterPro" id="IPR050364">
    <property type="entry name" value="Cytochrome_P450_fung"/>
</dbReference>
<keyword evidence="17" id="KW-1185">Reference proteome</keyword>
<evidence type="ECO:0000256" key="10">
    <source>
        <dbReference type="ARBA" id="ARBA00023004"/>
    </source>
</evidence>
<proteinExistence type="inferred from homology"/>
<feature type="transmembrane region" description="Helical" evidence="15">
    <location>
        <begin position="35"/>
        <end position="57"/>
    </location>
</feature>
<reference evidence="16 17" key="1">
    <citation type="journal article" date="2017" name="Mol. Ecol.">
        <title>Comparative and population genomic landscape of Phellinus noxius: A hypervariable fungus causing root rot in trees.</title>
        <authorList>
            <person name="Chung C.L."/>
            <person name="Lee T.J."/>
            <person name="Akiba M."/>
            <person name="Lee H.H."/>
            <person name="Kuo T.H."/>
            <person name="Liu D."/>
            <person name="Ke H.M."/>
            <person name="Yokoi T."/>
            <person name="Roa M.B."/>
            <person name="Lu M.J."/>
            <person name="Chang Y.Y."/>
            <person name="Ann P.J."/>
            <person name="Tsai J.N."/>
            <person name="Chen C.Y."/>
            <person name="Tzean S.S."/>
            <person name="Ota Y."/>
            <person name="Hattori T."/>
            <person name="Sahashi N."/>
            <person name="Liou R.F."/>
            <person name="Kikuchi T."/>
            <person name="Tsai I.J."/>
        </authorList>
    </citation>
    <scope>NUCLEOTIDE SEQUENCE [LARGE SCALE GENOMIC DNA]</scope>
    <source>
        <strain evidence="16 17">FFPRI411160</strain>
    </source>
</reference>
<gene>
    <name evidence="16" type="ORF">PNOK_0151100</name>
</gene>
<dbReference type="SUPFAM" id="SSF48264">
    <property type="entry name" value="Cytochrome P450"/>
    <property type="match status" value="1"/>
</dbReference>
<evidence type="ECO:0000313" key="16">
    <source>
        <dbReference type="EMBL" id="PAV21554.1"/>
    </source>
</evidence>
<keyword evidence="6 15" id="KW-0812">Transmembrane</keyword>
<evidence type="ECO:0000256" key="15">
    <source>
        <dbReference type="SAM" id="Phobius"/>
    </source>
</evidence>
<evidence type="ECO:0000256" key="13">
    <source>
        <dbReference type="PIRSR" id="PIRSR602401-1"/>
    </source>
</evidence>
<dbReference type="OrthoDB" id="2789670at2759"/>
<keyword evidence="5 13" id="KW-0349">Heme</keyword>
<dbReference type="Pfam" id="PF00067">
    <property type="entry name" value="p450"/>
    <property type="match status" value="1"/>
</dbReference>
<keyword evidence="9 14" id="KW-0560">Oxidoreductase</keyword>
<protein>
    <submittedName>
        <fullName evidence="16">Cytochrome P450</fullName>
    </submittedName>
</protein>
<dbReference type="GO" id="GO:0016705">
    <property type="term" value="F:oxidoreductase activity, acting on paired donors, with incorporation or reduction of molecular oxygen"/>
    <property type="evidence" value="ECO:0007669"/>
    <property type="project" value="InterPro"/>
</dbReference>
<dbReference type="Proteomes" id="UP000217199">
    <property type="component" value="Unassembled WGS sequence"/>
</dbReference>
<dbReference type="InParanoid" id="A0A286UPW0"/>
<organism evidence="16 17">
    <name type="scientific">Pyrrhoderma noxium</name>
    <dbReference type="NCBI Taxonomy" id="2282107"/>
    <lineage>
        <taxon>Eukaryota</taxon>
        <taxon>Fungi</taxon>
        <taxon>Dikarya</taxon>
        <taxon>Basidiomycota</taxon>
        <taxon>Agaricomycotina</taxon>
        <taxon>Agaricomycetes</taxon>
        <taxon>Hymenochaetales</taxon>
        <taxon>Hymenochaetaceae</taxon>
        <taxon>Pyrrhoderma</taxon>
    </lineage>
</organism>
<dbReference type="PANTHER" id="PTHR46300">
    <property type="entry name" value="P450, PUTATIVE (EUROFUNG)-RELATED-RELATED"/>
    <property type="match status" value="1"/>
</dbReference>
<dbReference type="InterPro" id="IPR036396">
    <property type="entry name" value="Cyt_P450_sf"/>
</dbReference>